<dbReference type="PROSITE" id="PS50089">
    <property type="entry name" value="ZF_RING_2"/>
    <property type="match status" value="1"/>
</dbReference>
<dbReference type="Gene3D" id="4.10.830.40">
    <property type="match status" value="1"/>
</dbReference>
<dbReference type="Pfam" id="PF00622">
    <property type="entry name" value="SPRY"/>
    <property type="match status" value="1"/>
</dbReference>
<name>A0A3Q3GB78_9LABR</name>
<feature type="domain" description="B30.2/SPRY" evidence="10">
    <location>
        <begin position="179"/>
        <end position="375"/>
    </location>
</feature>
<evidence type="ECO:0000313" key="12">
    <source>
        <dbReference type="Proteomes" id="UP000261660"/>
    </source>
</evidence>
<dbReference type="CDD" id="cd19769">
    <property type="entry name" value="Bbox2_TRIM16-like"/>
    <property type="match status" value="1"/>
</dbReference>
<dbReference type="Gene3D" id="3.30.40.10">
    <property type="entry name" value="Zinc/RING finger domain, C3HC4 (zinc finger)"/>
    <property type="match status" value="1"/>
</dbReference>
<keyword evidence="12" id="KW-1185">Reference proteome</keyword>
<dbReference type="InterPro" id="IPR051051">
    <property type="entry name" value="E3_ubiq-ligase_TRIM/RNF"/>
</dbReference>
<reference evidence="11" key="1">
    <citation type="submission" date="2025-08" db="UniProtKB">
        <authorList>
            <consortium name="Ensembl"/>
        </authorList>
    </citation>
    <scope>IDENTIFICATION</scope>
</reference>
<keyword evidence="7" id="KW-0812">Transmembrane</keyword>
<evidence type="ECO:0000259" key="8">
    <source>
        <dbReference type="PROSITE" id="PS50089"/>
    </source>
</evidence>
<dbReference type="Gene3D" id="3.30.160.60">
    <property type="entry name" value="Classic Zinc Finger"/>
    <property type="match status" value="1"/>
</dbReference>
<feature type="domain" description="RING-type" evidence="8">
    <location>
        <begin position="15"/>
        <end position="55"/>
    </location>
</feature>
<dbReference type="InterPro" id="IPR043136">
    <property type="entry name" value="B30.2/SPRY_sf"/>
</dbReference>
<feature type="transmembrane region" description="Helical" evidence="7">
    <location>
        <begin position="378"/>
        <end position="394"/>
    </location>
</feature>
<evidence type="ECO:0000256" key="7">
    <source>
        <dbReference type="SAM" id="Phobius"/>
    </source>
</evidence>
<dbReference type="PROSITE" id="PS50119">
    <property type="entry name" value="ZF_BBOX"/>
    <property type="match status" value="1"/>
</dbReference>
<dbReference type="SMART" id="SM00184">
    <property type="entry name" value="RING"/>
    <property type="match status" value="1"/>
</dbReference>
<dbReference type="Gene3D" id="2.60.120.920">
    <property type="match status" value="1"/>
</dbReference>
<dbReference type="OrthoDB" id="6105938at2759"/>
<evidence type="ECO:0000256" key="6">
    <source>
        <dbReference type="PROSITE-ProRule" id="PRU00024"/>
    </source>
</evidence>
<reference evidence="11" key="2">
    <citation type="submission" date="2025-09" db="UniProtKB">
        <authorList>
            <consortium name="Ensembl"/>
        </authorList>
    </citation>
    <scope>IDENTIFICATION</scope>
</reference>
<dbReference type="SUPFAM" id="SSF57850">
    <property type="entry name" value="RING/U-box"/>
    <property type="match status" value="1"/>
</dbReference>
<evidence type="ECO:0000256" key="3">
    <source>
        <dbReference type="ARBA" id="ARBA00022771"/>
    </source>
</evidence>
<dbReference type="GO" id="GO:0008270">
    <property type="term" value="F:zinc ion binding"/>
    <property type="evidence" value="ECO:0007669"/>
    <property type="project" value="UniProtKB-KW"/>
</dbReference>
<dbReference type="Pfam" id="PF13445">
    <property type="entry name" value="zf-RING_UBOX"/>
    <property type="match status" value="1"/>
</dbReference>
<protein>
    <submittedName>
        <fullName evidence="11">E3 ubiquitin-protein ligase TRIM47-like</fullName>
    </submittedName>
</protein>
<evidence type="ECO:0000256" key="2">
    <source>
        <dbReference type="ARBA" id="ARBA00022723"/>
    </source>
</evidence>
<dbReference type="PRINTS" id="PR01407">
    <property type="entry name" value="BUTYPHLNCDUF"/>
</dbReference>
<keyword evidence="1" id="KW-0399">Innate immunity</keyword>
<dbReference type="SUPFAM" id="SSF57845">
    <property type="entry name" value="B-box zinc-binding domain"/>
    <property type="match status" value="1"/>
</dbReference>
<organism evidence="11 12">
    <name type="scientific">Labrus bergylta</name>
    <name type="common">ballan wrasse</name>
    <dbReference type="NCBI Taxonomy" id="56723"/>
    <lineage>
        <taxon>Eukaryota</taxon>
        <taxon>Metazoa</taxon>
        <taxon>Chordata</taxon>
        <taxon>Craniata</taxon>
        <taxon>Vertebrata</taxon>
        <taxon>Euteleostomi</taxon>
        <taxon>Actinopterygii</taxon>
        <taxon>Neopterygii</taxon>
        <taxon>Teleostei</taxon>
        <taxon>Neoteleostei</taxon>
        <taxon>Acanthomorphata</taxon>
        <taxon>Eupercaria</taxon>
        <taxon>Labriformes</taxon>
        <taxon>Labridae</taxon>
        <taxon>Labrus</taxon>
    </lineage>
</organism>
<dbReference type="Ensembl" id="ENSLBET00000031613.1">
    <property type="protein sequence ID" value="ENSLBEP00000030207.1"/>
    <property type="gene ID" value="ENSLBEG00000022837.1"/>
</dbReference>
<evidence type="ECO:0000256" key="1">
    <source>
        <dbReference type="ARBA" id="ARBA00022588"/>
    </source>
</evidence>
<accession>A0A3Q3GB78</accession>
<dbReference type="InterPro" id="IPR003877">
    <property type="entry name" value="SPRY_dom"/>
</dbReference>
<dbReference type="PANTHER" id="PTHR25465:SF32">
    <property type="entry name" value="BLOODTHIRSTY-RELATED GENE FAMILY, MEMBER 16 ISOFORM X1-RELATED"/>
    <property type="match status" value="1"/>
</dbReference>
<dbReference type="InterPro" id="IPR013083">
    <property type="entry name" value="Znf_RING/FYVE/PHD"/>
</dbReference>
<dbReference type="InterPro" id="IPR000315">
    <property type="entry name" value="Znf_B-box"/>
</dbReference>
<dbReference type="GO" id="GO:0045087">
    <property type="term" value="P:innate immune response"/>
    <property type="evidence" value="ECO:0007669"/>
    <property type="project" value="UniProtKB-KW"/>
</dbReference>
<dbReference type="GeneTree" id="ENSGT01040000240385"/>
<dbReference type="InterPro" id="IPR001870">
    <property type="entry name" value="B30.2/SPRY"/>
</dbReference>
<evidence type="ECO:0000256" key="4">
    <source>
        <dbReference type="ARBA" id="ARBA00022833"/>
    </source>
</evidence>
<keyword evidence="7" id="KW-0472">Membrane</keyword>
<keyword evidence="7" id="KW-1133">Transmembrane helix</keyword>
<dbReference type="InterPro" id="IPR013320">
    <property type="entry name" value="ConA-like_dom_sf"/>
</dbReference>
<dbReference type="PROSITE" id="PS00518">
    <property type="entry name" value="ZF_RING_1"/>
    <property type="match status" value="1"/>
</dbReference>
<dbReference type="STRING" id="56723.ENSLBEP00000030207"/>
<dbReference type="InParanoid" id="A0A3Q3GB78"/>
<evidence type="ECO:0000259" key="10">
    <source>
        <dbReference type="PROSITE" id="PS50188"/>
    </source>
</evidence>
<dbReference type="Pfam" id="PF00643">
    <property type="entry name" value="zf-B_box"/>
    <property type="match status" value="1"/>
</dbReference>
<sequence length="395" mass="45098">MATDSSFLSEDQFMCSICLEVFTEPVSIPCGHNFCKACISQHWEGKELCKCPLCNEKFSKGLKLCVNTAFRDVVENFKKRLNEISNNDAPAKAGQVECDCCLGTKFKASKTCLVCLTSFCETHLEPHRKVAALQGHKLTNAIHNLEDKICKKHNRILELFCRNDLTRICVHCTEHSAHDTVPLEEAYVDKSAQMVIQKVEVQEVKRRRGKKGQKSKMQTTRKAKDEAIEEQSQCCFFQCLPGNMGCSEGRFCYHVQLPRGTDWFLGVVRESLLRKKSIQINPRTGSWIIKYIHKCGCGIALHKKPVVFGFTKKPERIMVCVDYDNGLVSFSDAETGTPIYSFTGCKFQERIFLFCGQDNSGWIQWLQMKVQTMNPRDVLLCFLFIIFFLILFSQN</sequence>
<dbReference type="AlphaFoldDB" id="A0A3Q3GB78"/>
<evidence type="ECO:0000256" key="5">
    <source>
        <dbReference type="ARBA" id="ARBA00022859"/>
    </source>
</evidence>
<evidence type="ECO:0000313" key="11">
    <source>
        <dbReference type="Ensembl" id="ENSLBEP00000030207.1"/>
    </source>
</evidence>
<dbReference type="InterPro" id="IPR027370">
    <property type="entry name" value="Znf-RING_euk"/>
</dbReference>
<dbReference type="PROSITE" id="PS50188">
    <property type="entry name" value="B302_SPRY"/>
    <property type="match status" value="1"/>
</dbReference>
<feature type="domain" description="B box-type" evidence="9">
    <location>
        <begin position="145"/>
        <end position="183"/>
    </location>
</feature>
<keyword evidence="5" id="KW-0391">Immunity</keyword>
<proteinExistence type="predicted"/>
<keyword evidence="4" id="KW-0862">Zinc</keyword>
<dbReference type="Proteomes" id="UP000261660">
    <property type="component" value="Unplaced"/>
</dbReference>
<dbReference type="InterPro" id="IPR017907">
    <property type="entry name" value="Znf_RING_CS"/>
</dbReference>
<evidence type="ECO:0000259" key="9">
    <source>
        <dbReference type="PROSITE" id="PS50119"/>
    </source>
</evidence>
<keyword evidence="2" id="KW-0479">Metal-binding</keyword>
<dbReference type="InterPro" id="IPR003879">
    <property type="entry name" value="Butyrophylin_SPRY"/>
</dbReference>
<dbReference type="SUPFAM" id="SSF49899">
    <property type="entry name" value="Concanavalin A-like lectins/glucanases"/>
    <property type="match status" value="1"/>
</dbReference>
<dbReference type="PANTHER" id="PTHR25465">
    <property type="entry name" value="B-BOX DOMAIN CONTAINING"/>
    <property type="match status" value="1"/>
</dbReference>
<dbReference type="InterPro" id="IPR001841">
    <property type="entry name" value="Znf_RING"/>
</dbReference>
<keyword evidence="3 6" id="KW-0863">Zinc-finger</keyword>